<proteinExistence type="predicted"/>
<accession>A0A0F9GL21</accession>
<protein>
    <submittedName>
        <fullName evidence="2">Uncharacterized protein</fullName>
    </submittedName>
</protein>
<name>A0A0F9GL21_9ZZZZ</name>
<keyword evidence="1" id="KW-1133">Transmembrane helix</keyword>
<reference evidence="2" key="1">
    <citation type="journal article" date="2015" name="Nature">
        <title>Complex archaea that bridge the gap between prokaryotes and eukaryotes.</title>
        <authorList>
            <person name="Spang A."/>
            <person name="Saw J.H."/>
            <person name="Jorgensen S.L."/>
            <person name="Zaremba-Niedzwiedzka K."/>
            <person name="Martijn J."/>
            <person name="Lind A.E."/>
            <person name="van Eijk R."/>
            <person name="Schleper C."/>
            <person name="Guy L."/>
            <person name="Ettema T.J."/>
        </authorList>
    </citation>
    <scope>NUCLEOTIDE SEQUENCE</scope>
</reference>
<gene>
    <name evidence="2" type="ORF">LCGC14_2171130</name>
</gene>
<keyword evidence="1" id="KW-0472">Membrane</keyword>
<sequence>MKDAMLVAGLIVVVWALLSVPGILVSVLALR</sequence>
<comment type="caution">
    <text evidence="2">The sequence shown here is derived from an EMBL/GenBank/DDBJ whole genome shotgun (WGS) entry which is preliminary data.</text>
</comment>
<dbReference type="EMBL" id="LAZR01028034">
    <property type="protein sequence ID" value="KKL63832.1"/>
    <property type="molecule type" value="Genomic_DNA"/>
</dbReference>
<evidence type="ECO:0000256" key="1">
    <source>
        <dbReference type="SAM" id="Phobius"/>
    </source>
</evidence>
<feature type="transmembrane region" description="Helical" evidence="1">
    <location>
        <begin position="6"/>
        <end position="30"/>
    </location>
</feature>
<keyword evidence="1" id="KW-0812">Transmembrane</keyword>
<organism evidence="2">
    <name type="scientific">marine sediment metagenome</name>
    <dbReference type="NCBI Taxonomy" id="412755"/>
    <lineage>
        <taxon>unclassified sequences</taxon>
        <taxon>metagenomes</taxon>
        <taxon>ecological metagenomes</taxon>
    </lineage>
</organism>
<evidence type="ECO:0000313" key="2">
    <source>
        <dbReference type="EMBL" id="KKL63832.1"/>
    </source>
</evidence>
<dbReference type="AlphaFoldDB" id="A0A0F9GL21"/>